<evidence type="ECO:0000256" key="2">
    <source>
        <dbReference type="ARBA" id="ARBA00004120"/>
    </source>
</evidence>
<organism evidence="11">
    <name type="scientific">Chromera velia CCMP2878</name>
    <dbReference type="NCBI Taxonomy" id="1169474"/>
    <lineage>
        <taxon>Eukaryota</taxon>
        <taxon>Sar</taxon>
        <taxon>Alveolata</taxon>
        <taxon>Colpodellida</taxon>
        <taxon>Chromeraceae</taxon>
        <taxon>Chromera</taxon>
    </lineage>
</organism>
<evidence type="ECO:0000256" key="1">
    <source>
        <dbReference type="ARBA" id="ARBA00004114"/>
    </source>
</evidence>
<gene>
    <name evidence="11" type="ORF">Cvel_3690</name>
</gene>
<evidence type="ECO:0000256" key="3">
    <source>
        <dbReference type="ARBA" id="ARBA00009131"/>
    </source>
</evidence>
<keyword evidence="6" id="KW-0966">Cell projection</keyword>
<evidence type="ECO:0000259" key="10">
    <source>
        <dbReference type="PROSITE" id="PS50157"/>
    </source>
</evidence>
<evidence type="ECO:0000256" key="7">
    <source>
        <dbReference type="PROSITE-ProRule" id="PRU00042"/>
    </source>
</evidence>
<dbReference type="GO" id="GO:0005814">
    <property type="term" value="C:centriole"/>
    <property type="evidence" value="ECO:0007669"/>
    <property type="project" value="UniProtKB-SubCell"/>
</dbReference>
<comment type="subcellular location">
    <subcellularLocation>
        <location evidence="2">Cytoplasm</location>
        <location evidence="2">Cytoskeleton</location>
        <location evidence="2">Cilium basal body</location>
    </subcellularLocation>
    <subcellularLocation>
        <location evidence="1">Cytoplasm</location>
        <location evidence="1">Cytoskeleton</location>
        <location evidence="1">Microtubule organizing center</location>
        <location evidence="1">Centrosome</location>
        <location evidence="1">Centriole</location>
    </subcellularLocation>
</comment>
<protein>
    <recommendedName>
        <fullName evidence="10">C2H2-type domain-containing protein</fullName>
    </recommendedName>
</protein>
<dbReference type="PROSITE" id="PS50157">
    <property type="entry name" value="ZINC_FINGER_C2H2_2"/>
    <property type="match status" value="1"/>
</dbReference>
<evidence type="ECO:0000256" key="4">
    <source>
        <dbReference type="ARBA" id="ARBA00023054"/>
    </source>
</evidence>
<accession>A0A0G4FT93</accession>
<keyword evidence="7" id="KW-0479">Metal-binding</keyword>
<feature type="region of interest" description="Disordered" evidence="9">
    <location>
        <begin position="1"/>
        <end position="27"/>
    </location>
</feature>
<feature type="region of interest" description="Disordered" evidence="9">
    <location>
        <begin position="378"/>
        <end position="416"/>
    </location>
</feature>
<dbReference type="Pfam" id="PF13815">
    <property type="entry name" value="Dzip-like_N"/>
    <property type="match status" value="1"/>
</dbReference>
<dbReference type="VEuPathDB" id="CryptoDB:Cvel_3690"/>
<dbReference type="InterPro" id="IPR032714">
    <property type="entry name" value="DZIP1_N"/>
</dbReference>
<feature type="compositionally biased region" description="Basic and acidic residues" evidence="9">
    <location>
        <begin position="1140"/>
        <end position="1152"/>
    </location>
</feature>
<proteinExistence type="inferred from homology"/>
<feature type="region of interest" description="Disordered" evidence="9">
    <location>
        <begin position="279"/>
        <end position="311"/>
    </location>
</feature>
<feature type="compositionally biased region" description="Gly residues" evidence="9">
    <location>
        <begin position="890"/>
        <end position="905"/>
    </location>
</feature>
<feature type="compositionally biased region" description="Basic and acidic residues" evidence="9">
    <location>
        <begin position="1194"/>
        <end position="1207"/>
    </location>
</feature>
<evidence type="ECO:0000256" key="5">
    <source>
        <dbReference type="ARBA" id="ARBA00023212"/>
    </source>
</evidence>
<feature type="region of interest" description="Disordered" evidence="9">
    <location>
        <begin position="580"/>
        <end position="630"/>
    </location>
</feature>
<comment type="similarity">
    <text evidence="3">Belongs to the DZIP C2H2-type zinc-finger protein family.</text>
</comment>
<dbReference type="PANTHER" id="PTHR21502:SF3">
    <property type="entry name" value="CILIUM ASSEMBLY PROTEIN DZIP1L"/>
    <property type="match status" value="1"/>
</dbReference>
<keyword evidence="5" id="KW-0206">Cytoskeleton</keyword>
<dbReference type="InterPro" id="IPR051241">
    <property type="entry name" value="DZIP_RILPL"/>
</dbReference>
<sequence>MQLGRDFGGQDPHCSGGREGSPFSGLISAVPPQQGRDNQWQTLVNYPSNTQPFCFQLRQGRVNWRMLHALDLDRVIRESDTETIEQHMQNITFAKIDVDDVQACSDNQLVKLIQTSQLSIEYLLHVYSHVSNLAINLRQRLANAMEQNDQYTSHVGELENMIAGLRKELRQKKKTILVYEMMARNFPDSALAFCGPEGTPGAASGGGTTMNVHVKCHVCGKRFLNSHFLELHTARRHSGTHVSKDPQTGEATDLRVAIQEGLETLKGTLQEEMAAVLKKQQEGGEDMRTTGEGEPKDSESEKEKVSSVMSKLASLEERLQAQAEETRAMMEKSNEENQKNITSRISDVLRELGSSGDKEGEKIAKLTDRLEALRAEVAAGQTPSGAAVGERDAEMNMQGLVRREEREAVHAHQQAQIEELQKSVKSLQQQLQREAGVNQVLRSQLTEKEKEEQPKLDGDPSPSPAPSFSPPRAETAEHPNQQAKFVDALSAAPQRPDRQERLQLAIHTLAFSGQRQFLKTTQGPVPHPQRPTDSATEQGLKLNPGVCRDIMVREAEQEAALAGPTGMGAGGSVLDGRAGSVVSGGGRPLSQSHRSMSVGGGGSRVGGKHERTHVRTSSRQSGGEPPIEAAAVHANPPEHGVEGGLSPEEMGAAGYATSYFDETGQLLRQTLTPTQRLQNAIQTVSVSGRKEALRIFQMTDTMPHPQRTTPAAVDSQLSLAPDTCRQLLLDQQQQQQQQQFYATGATSALGLGMLGRSDTLGPAGYQRTDFGAGSSRRPSVDGSVRAPAPAGSPSLPMPPPGGQQAAGVNGGPGPDNGGALTPSGAAPNEVQEVSPSRRLGQNFRNAFSSFGRVFRKGGKKGDSPANSPASGVGGDGERRRSFSQTPTGAQQGGGGALVDRTGGGEGSRRRSVSHEPGSVVRKPSLQGSLLPPPPEDNNAQQQQQQRIMYGEQQRYGVSLGPDGRPRFSPQTGPVSQHSLPPQQQQHQQPVTGGNPSGGDAPPGPGRSGSMNSQDGGGDGRRPVALSFAAARQGSGDVLQQPSADTGPSPFGKDFDRDMKPSLGLHPGGGGGSKEGNNRIPPFAASGTLNLTQEMDQLRAPPPFPPEEESRGPAVSSSQGQQQQVNSRPTISFETAGGDGRAGEGESSAEKGVGRGGFGSAPLGGNGSALEGIGISEEASPVSPPAVSPLTLGKSETDGGGRLAEDTMKLQTLSGTGGGHMKFD</sequence>
<evidence type="ECO:0000313" key="11">
    <source>
        <dbReference type="EMBL" id="CEM17577.1"/>
    </source>
</evidence>
<dbReference type="InterPro" id="IPR013087">
    <property type="entry name" value="Znf_C2H2_type"/>
</dbReference>
<feature type="compositionally biased region" description="Gly residues" evidence="9">
    <location>
        <begin position="1153"/>
        <end position="1166"/>
    </location>
</feature>
<keyword evidence="5" id="KW-0963">Cytoplasm</keyword>
<feature type="coiled-coil region" evidence="8">
    <location>
        <begin position="134"/>
        <end position="175"/>
    </location>
</feature>
<keyword evidence="4 8" id="KW-0175">Coiled coil</keyword>
<feature type="region of interest" description="Disordered" evidence="9">
    <location>
        <begin position="760"/>
        <end position="1223"/>
    </location>
</feature>
<dbReference type="PROSITE" id="PS00028">
    <property type="entry name" value="ZINC_FINGER_C2H2_1"/>
    <property type="match status" value="1"/>
</dbReference>
<dbReference type="PANTHER" id="PTHR21502">
    <property type="entry name" value="ZINC FINGER PROTEIN DZIP1"/>
    <property type="match status" value="1"/>
</dbReference>
<feature type="compositionally biased region" description="Gly residues" evidence="9">
    <location>
        <begin position="1214"/>
        <end position="1223"/>
    </location>
</feature>
<name>A0A0G4FT93_9ALVE</name>
<feature type="compositionally biased region" description="Basic and acidic residues" evidence="9">
    <location>
        <begin position="401"/>
        <end position="410"/>
    </location>
</feature>
<keyword evidence="7" id="KW-0863">Zinc-finger</keyword>
<dbReference type="EMBL" id="CDMZ01000595">
    <property type="protein sequence ID" value="CEM17577.1"/>
    <property type="molecule type" value="Genomic_DNA"/>
</dbReference>
<feature type="region of interest" description="Disordered" evidence="9">
    <location>
        <begin position="446"/>
        <end position="486"/>
    </location>
</feature>
<feature type="compositionally biased region" description="Basic and acidic residues" evidence="9">
    <location>
        <begin position="279"/>
        <end position="305"/>
    </location>
</feature>
<feature type="compositionally biased region" description="Low complexity" evidence="9">
    <location>
        <begin position="973"/>
        <end position="990"/>
    </location>
</feature>
<dbReference type="GO" id="GO:0008270">
    <property type="term" value="F:zinc ion binding"/>
    <property type="evidence" value="ECO:0007669"/>
    <property type="project" value="UniProtKB-KW"/>
</dbReference>
<evidence type="ECO:0000256" key="6">
    <source>
        <dbReference type="ARBA" id="ARBA00023273"/>
    </source>
</evidence>
<reference evidence="11" key="1">
    <citation type="submission" date="2014-11" db="EMBL/GenBank/DDBJ databases">
        <authorList>
            <person name="Otto D Thomas"/>
            <person name="Naeem Raeece"/>
        </authorList>
    </citation>
    <scope>NUCLEOTIDE SEQUENCE</scope>
</reference>
<evidence type="ECO:0000256" key="9">
    <source>
        <dbReference type="SAM" id="MobiDB-lite"/>
    </source>
</evidence>
<dbReference type="AlphaFoldDB" id="A0A0G4FT93"/>
<keyword evidence="7" id="KW-0862">Zinc</keyword>
<feature type="compositionally biased region" description="Basic and acidic residues" evidence="9">
    <location>
        <begin position="446"/>
        <end position="458"/>
    </location>
</feature>
<feature type="region of interest" description="Disordered" evidence="9">
    <location>
        <begin position="519"/>
        <end position="540"/>
    </location>
</feature>
<feature type="domain" description="C2H2-type" evidence="10">
    <location>
        <begin position="214"/>
        <end position="246"/>
    </location>
</feature>
<dbReference type="GO" id="GO:0005737">
    <property type="term" value="C:cytoplasm"/>
    <property type="evidence" value="ECO:0007669"/>
    <property type="project" value="TreeGrafter"/>
</dbReference>
<evidence type="ECO:0000256" key="8">
    <source>
        <dbReference type="SAM" id="Coils"/>
    </source>
</evidence>